<dbReference type="PRINTS" id="PR01576">
    <property type="entry name" value="PDEFORMYLASE"/>
</dbReference>
<dbReference type="Proteomes" id="UP000192980">
    <property type="component" value="Unassembled WGS sequence"/>
</dbReference>
<dbReference type="Pfam" id="PF01327">
    <property type="entry name" value="Pep_deformylase"/>
    <property type="match status" value="1"/>
</dbReference>
<evidence type="ECO:0000256" key="3">
    <source>
        <dbReference type="ARBA" id="ARBA00022801"/>
    </source>
</evidence>
<name>A0A1X7L2L3_9SPHI</name>
<evidence type="ECO:0000256" key="1">
    <source>
        <dbReference type="ARBA" id="ARBA00010759"/>
    </source>
</evidence>
<dbReference type="Gene3D" id="3.90.45.10">
    <property type="entry name" value="Peptide deformylase"/>
    <property type="match status" value="1"/>
</dbReference>
<comment type="similarity">
    <text evidence="1 4">Belongs to the polypeptide deformylase family.</text>
</comment>
<dbReference type="GO" id="GO:0006412">
    <property type="term" value="P:translation"/>
    <property type="evidence" value="ECO:0007669"/>
    <property type="project" value="UniProtKB-UniRule"/>
</dbReference>
<dbReference type="RefSeq" id="WP_085474117.1">
    <property type="nucleotide sequence ID" value="NZ_CP038029.1"/>
</dbReference>
<feature type="binding site" evidence="4">
    <location>
        <position position="372"/>
    </location>
    <ligand>
        <name>Fe cation</name>
        <dbReference type="ChEBI" id="CHEBI:24875"/>
    </ligand>
</feature>
<dbReference type="PANTHER" id="PTHR10458">
    <property type="entry name" value="PEPTIDE DEFORMYLASE"/>
    <property type="match status" value="1"/>
</dbReference>
<protein>
    <recommendedName>
        <fullName evidence="4">Peptide deformylase</fullName>
        <shortName evidence="4">PDF</shortName>
        <ecNumber evidence="4">3.5.1.88</ecNumber>
    </recommendedName>
    <alternativeName>
        <fullName evidence="4">Polypeptide deformylase</fullName>
    </alternativeName>
</protein>
<comment type="function">
    <text evidence="4">Removes the formyl group from the N-terminal Met of newly synthesized proteins. Requires at least a dipeptide for an efficient rate of reaction. N-terminal L-methionine is a prerequisite for activity but the enzyme has broad specificity at other positions.</text>
</comment>
<dbReference type="STRING" id="561061.SAMN05660862_3434"/>
<dbReference type="SUPFAM" id="SSF56420">
    <property type="entry name" value="Peptide deformylase"/>
    <property type="match status" value="1"/>
</dbReference>
<keyword evidence="4" id="KW-0648">Protein biosynthesis</keyword>
<proteinExistence type="inferred from homology"/>
<dbReference type="AlphaFoldDB" id="A0A1X7L2L3"/>
<keyword evidence="3 4" id="KW-0378">Hydrolase</keyword>
<dbReference type="PANTHER" id="PTHR10458:SF22">
    <property type="entry name" value="PEPTIDE DEFORMYLASE"/>
    <property type="match status" value="1"/>
</dbReference>
<dbReference type="GO" id="GO:0046872">
    <property type="term" value="F:metal ion binding"/>
    <property type="evidence" value="ECO:0007669"/>
    <property type="project" value="UniProtKB-KW"/>
</dbReference>
<dbReference type="InterPro" id="IPR012467">
    <property type="entry name" value="DUF1684"/>
</dbReference>
<comment type="cofactor">
    <cofactor evidence="4">
        <name>Fe(2+)</name>
        <dbReference type="ChEBI" id="CHEBI:29033"/>
    </cofactor>
    <text evidence="4">Binds 1 Fe(2+) ion.</text>
</comment>
<comment type="catalytic activity">
    <reaction evidence="4">
        <text>N-terminal N-formyl-L-methionyl-[peptide] + H2O = N-terminal L-methionyl-[peptide] + formate</text>
        <dbReference type="Rhea" id="RHEA:24420"/>
        <dbReference type="Rhea" id="RHEA-COMP:10639"/>
        <dbReference type="Rhea" id="RHEA-COMP:10640"/>
        <dbReference type="ChEBI" id="CHEBI:15377"/>
        <dbReference type="ChEBI" id="CHEBI:15740"/>
        <dbReference type="ChEBI" id="CHEBI:49298"/>
        <dbReference type="ChEBI" id="CHEBI:64731"/>
        <dbReference type="EC" id="3.5.1.88"/>
    </reaction>
</comment>
<dbReference type="CDD" id="cd00487">
    <property type="entry name" value="Pep_deformylase"/>
    <property type="match status" value="1"/>
</dbReference>
<dbReference type="GO" id="GO:0042586">
    <property type="term" value="F:peptide deformylase activity"/>
    <property type="evidence" value="ECO:0007669"/>
    <property type="project" value="UniProtKB-UniRule"/>
</dbReference>
<dbReference type="HAMAP" id="MF_00163">
    <property type="entry name" value="Pep_deformylase"/>
    <property type="match status" value="1"/>
</dbReference>
<evidence type="ECO:0000256" key="2">
    <source>
        <dbReference type="ARBA" id="ARBA00022723"/>
    </source>
</evidence>
<dbReference type="InterPro" id="IPR036821">
    <property type="entry name" value="Peptide_deformylase_sf"/>
</dbReference>
<dbReference type="EC" id="3.5.1.88" evidence="4"/>
<evidence type="ECO:0000313" key="5">
    <source>
        <dbReference type="EMBL" id="SMG47452.1"/>
    </source>
</evidence>
<evidence type="ECO:0000256" key="4">
    <source>
        <dbReference type="HAMAP-Rule" id="MF_00163"/>
    </source>
</evidence>
<dbReference type="Pfam" id="PF07920">
    <property type="entry name" value="DUF1684"/>
    <property type="match status" value="1"/>
</dbReference>
<keyword evidence="2 4" id="KW-0479">Metal-binding</keyword>
<dbReference type="NCBIfam" id="TIGR00079">
    <property type="entry name" value="pept_deformyl"/>
    <property type="match status" value="1"/>
</dbReference>
<dbReference type="EMBL" id="FXAU01000007">
    <property type="protein sequence ID" value="SMG47452.1"/>
    <property type="molecule type" value="Genomic_DNA"/>
</dbReference>
<feature type="binding site" evidence="4">
    <location>
        <position position="326"/>
    </location>
    <ligand>
        <name>Fe cation</name>
        <dbReference type="ChEBI" id="CHEBI:24875"/>
    </ligand>
</feature>
<reference evidence="5 6" key="1">
    <citation type="submission" date="2017-04" db="EMBL/GenBank/DDBJ databases">
        <authorList>
            <person name="Afonso C.L."/>
            <person name="Miller P.J."/>
            <person name="Scott M.A."/>
            <person name="Spackman E."/>
            <person name="Goraichik I."/>
            <person name="Dimitrov K.M."/>
            <person name="Suarez D.L."/>
            <person name="Swayne D.E."/>
        </authorList>
    </citation>
    <scope>NUCLEOTIDE SEQUENCE [LARGE SCALE GENOMIC DNA]</scope>
    <source>
        <strain evidence="5 6">DSM 22418</strain>
    </source>
</reference>
<evidence type="ECO:0000313" key="6">
    <source>
        <dbReference type="Proteomes" id="UP000192980"/>
    </source>
</evidence>
<keyword evidence="4" id="KW-0408">Iron</keyword>
<gene>
    <name evidence="4" type="primary">def</name>
    <name evidence="5" type="ORF">SAMN05660862_3434</name>
</gene>
<feature type="active site" evidence="4">
    <location>
        <position position="369"/>
    </location>
</feature>
<feature type="binding site" evidence="4">
    <location>
        <position position="368"/>
    </location>
    <ligand>
        <name>Fe cation</name>
        <dbReference type="ChEBI" id="CHEBI:24875"/>
    </ligand>
</feature>
<sequence length="408" mass="46887">MKTTYLFLVFVLFGLAIQAQGYDQEIQVYREQQAQHLKKSAKGPIADEYVVSHVHYFKPTPLFRVEASVEYLDHEPTFRMPTLDGTSKEFRRYAHLHFRIDGKDHTLTAYENATSFPSESAATYLFLPFLDLSTGETTYESGRYLDLKKQDIQHEKVMLDFNKAYNPYCAYSSGYRCPQPPAENFLQVNIEAGEKKYTGPKNQKEQDNSMAKNFTEREKKIISNAAPSDKMYVLQTNVEPDSIILRTTSEDVKYDDPLLATLTARMYATVQDPEHAGVGIAAPQVGINKNIIWVQRFDKAEQPFEVYLNPKIIWRSKLLRKGMEGCLSIPDLRQDVVRSYSIKIQYTNKEGKSVEEIVEGFTAVIFQHEVDHLYGILFPDRIVEQEQRQETSLADKIEFSIEKGTIVP</sequence>
<dbReference type="InterPro" id="IPR023635">
    <property type="entry name" value="Peptide_deformylase"/>
</dbReference>
<organism evidence="5 6">
    <name type="scientific">Sphingobacterium psychroaquaticum</name>
    <dbReference type="NCBI Taxonomy" id="561061"/>
    <lineage>
        <taxon>Bacteria</taxon>
        <taxon>Pseudomonadati</taxon>
        <taxon>Bacteroidota</taxon>
        <taxon>Sphingobacteriia</taxon>
        <taxon>Sphingobacteriales</taxon>
        <taxon>Sphingobacteriaceae</taxon>
        <taxon>Sphingobacterium</taxon>
    </lineage>
</organism>
<accession>A0A1X7L2L3</accession>
<dbReference type="OrthoDB" id="5493262at2"/>
<keyword evidence="6" id="KW-1185">Reference proteome</keyword>